<sequence length="191" mass="21711">MDGQVARQNLTPNEFGKELDSLVDAVSFGIAPAILGYIFIYRTFHLLSTLALLLYLFCSVWRLAKYNITPKEEMKNYFYGLPTTASGGMLASFILIFRKKHFVPLPEFVPTVFLFLVLILAFLMISQARYLNLDGLKQLCGKRRTVIIVLALAVLLVIEAFLRKSGITAFTLFLIYLIFSPFVVKRLDRSL</sequence>
<organism evidence="3">
    <name type="scientific">uncultured microorganism</name>
    <dbReference type="NCBI Taxonomy" id="358574"/>
    <lineage>
        <taxon>unclassified sequences</taxon>
        <taxon>environmental samples</taxon>
    </lineage>
</organism>
<keyword evidence="1 3" id="KW-0808">Transferase</keyword>
<feature type="transmembrane region" description="Helical" evidence="2">
    <location>
        <begin position="108"/>
        <end position="125"/>
    </location>
</feature>
<name>F8UHL9_9ZZZZ</name>
<keyword evidence="2" id="KW-0472">Membrane</keyword>
<feature type="transmembrane region" description="Helical" evidence="2">
    <location>
        <begin position="167"/>
        <end position="184"/>
    </location>
</feature>
<evidence type="ECO:0000313" key="3">
    <source>
        <dbReference type="EMBL" id="AEI30526.1"/>
    </source>
</evidence>
<reference evidence="3" key="1">
    <citation type="submission" date="2011-04" db="EMBL/GenBank/DDBJ databases">
        <title>Taxonomic and functional metagenomic profiling of the microbial community in the anoxic sediment of a brackish shallow lake (Laguna de Carrizo Central Spain).</title>
        <authorList>
            <consortium name="CONSOLIDER consortium CSD2007-00005"/>
            <person name="Guazzaroni M.-E."/>
            <person name="Richter M."/>
            <person name="Garcia-Salamanca A."/>
            <person name="Yarza P."/>
            <person name="Ferrer M."/>
        </authorList>
    </citation>
    <scope>NUCLEOTIDE SEQUENCE</scope>
</reference>
<dbReference type="Pfam" id="PF01066">
    <property type="entry name" value="CDP-OH_P_transf"/>
    <property type="match status" value="1"/>
</dbReference>
<dbReference type="AlphaFoldDB" id="F8UHL9"/>
<gene>
    <name evidence="3" type="ORF">LDC_03349</name>
</gene>
<dbReference type="EMBL" id="JF805201">
    <property type="protein sequence ID" value="AEI30526.1"/>
    <property type="molecule type" value="Genomic_DNA"/>
</dbReference>
<evidence type="ECO:0000256" key="1">
    <source>
        <dbReference type="ARBA" id="ARBA00022679"/>
    </source>
</evidence>
<accession>F8UHL9</accession>
<dbReference type="InterPro" id="IPR048254">
    <property type="entry name" value="CDP_ALCOHOL_P_TRANSF_CS"/>
</dbReference>
<keyword evidence="2" id="KW-0812">Transmembrane</keyword>
<dbReference type="GO" id="GO:0016020">
    <property type="term" value="C:membrane"/>
    <property type="evidence" value="ECO:0007669"/>
    <property type="project" value="InterPro"/>
</dbReference>
<feature type="transmembrane region" description="Helical" evidence="2">
    <location>
        <begin position="76"/>
        <end position="96"/>
    </location>
</feature>
<dbReference type="GO" id="GO:0008654">
    <property type="term" value="P:phospholipid biosynthetic process"/>
    <property type="evidence" value="ECO:0007669"/>
    <property type="project" value="InterPro"/>
</dbReference>
<evidence type="ECO:0000256" key="2">
    <source>
        <dbReference type="SAM" id="Phobius"/>
    </source>
</evidence>
<dbReference type="Gene3D" id="1.20.120.1760">
    <property type="match status" value="1"/>
</dbReference>
<dbReference type="InterPro" id="IPR000462">
    <property type="entry name" value="CDP-OH_P_trans"/>
</dbReference>
<feature type="transmembrane region" description="Helical" evidence="2">
    <location>
        <begin position="145"/>
        <end position="161"/>
    </location>
</feature>
<dbReference type="InterPro" id="IPR043130">
    <property type="entry name" value="CDP-OH_PTrfase_TM_dom"/>
</dbReference>
<dbReference type="PROSITE" id="PS00379">
    <property type="entry name" value="CDP_ALCOHOL_P_TRANSF"/>
    <property type="match status" value="1"/>
</dbReference>
<proteinExistence type="predicted"/>
<dbReference type="GO" id="GO:0016780">
    <property type="term" value="F:phosphotransferase activity, for other substituted phosphate groups"/>
    <property type="evidence" value="ECO:0007669"/>
    <property type="project" value="InterPro"/>
</dbReference>
<feature type="transmembrane region" description="Helical" evidence="2">
    <location>
        <begin position="21"/>
        <end position="40"/>
    </location>
</feature>
<protein>
    <submittedName>
        <fullName evidence="3">CDP-diacylglycerol--serine O-phosphatidyltransferase</fullName>
    </submittedName>
</protein>
<keyword evidence="2" id="KW-1133">Transmembrane helix</keyword>
<feature type="transmembrane region" description="Helical" evidence="2">
    <location>
        <begin position="46"/>
        <end position="64"/>
    </location>
</feature>